<evidence type="ECO:0000256" key="1">
    <source>
        <dbReference type="SAM" id="SignalP"/>
    </source>
</evidence>
<dbReference type="EMBL" id="RYFI01000027">
    <property type="protein sequence ID" value="RXF68245.1"/>
    <property type="molecule type" value="Genomic_DNA"/>
</dbReference>
<feature type="signal peptide" evidence="1">
    <location>
        <begin position="1"/>
        <end position="24"/>
    </location>
</feature>
<gene>
    <name evidence="2" type="ORF">EK403_20320</name>
</gene>
<accession>A0A4Q0M5L1</accession>
<proteinExistence type="predicted"/>
<feature type="chain" id="PRO_5020916402" description="DUF930 domain-containing protein" evidence="1">
    <location>
        <begin position="25"/>
        <end position="131"/>
    </location>
</feature>
<reference evidence="2 3" key="1">
    <citation type="submission" date="2018-12" db="EMBL/GenBank/DDBJ databases">
        <title>bacterium Hansschlegelia zhihuaiae S113.</title>
        <authorList>
            <person name="He J."/>
        </authorList>
    </citation>
    <scope>NUCLEOTIDE SEQUENCE [LARGE SCALE GENOMIC DNA]</scope>
    <source>
        <strain evidence="2 3">S 113</strain>
    </source>
</reference>
<sequence length="131" mass="14681">MIRWSEMRLVAVLALAVAPQAATAQSCPPIDQALAEIMARERAQRADVTERLACHFPPGMSFNEAAMLLDGNGFDLLNRTERMFHRWPIGGQEFTSERIVGGGSSRALFRVTIHTLDKKIARFSAQYYAER</sequence>
<dbReference type="AlphaFoldDB" id="A0A4Q0M5L1"/>
<dbReference type="RefSeq" id="WP_128779281.1">
    <property type="nucleotide sequence ID" value="NZ_RYFI01000027.1"/>
</dbReference>
<comment type="caution">
    <text evidence="2">The sequence shown here is derived from an EMBL/GenBank/DDBJ whole genome shotgun (WGS) entry which is preliminary data.</text>
</comment>
<evidence type="ECO:0008006" key="4">
    <source>
        <dbReference type="Google" id="ProtNLM"/>
    </source>
</evidence>
<keyword evidence="3" id="KW-1185">Reference proteome</keyword>
<dbReference type="Proteomes" id="UP000289708">
    <property type="component" value="Unassembled WGS sequence"/>
</dbReference>
<evidence type="ECO:0000313" key="3">
    <source>
        <dbReference type="Proteomes" id="UP000289708"/>
    </source>
</evidence>
<organism evidence="2 3">
    <name type="scientific">Hansschlegelia zhihuaiae</name>
    <dbReference type="NCBI Taxonomy" id="405005"/>
    <lineage>
        <taxon>Bacteria</taxon>
        <taxon>Pseudomonadati</taxon>
        <taxon>Pseudomonadota</taxon>
        <taxon>Alphaproteobacteria</taxon>
        <taxon>Hyphomicrobiales</taxon>
        <taxon>Methylopilaceae</taxon>
        <taxon>Hansschlegelia</taxon>
    </lineage>
</organism>
<dbReference type="PROSITE" id="PS51257">
    <property type="entry name" value="PROKAR_LIPOPROTEIN"/>
    <property type="match status" value="1"/>
</dbReference>
<protein>
    <recommendedName>
        <fullName evidence="4">DUF930 domain-containing protein</fullName>
    </recommendedName>
</protein>
<name>A0A4Q0M5L1_9HYPH</name>
<keyword evidence="1" id="KW-0732">Signal</keyword>
<evidence type="ECO:0000313" key="2">
    <source>
        <dbReference type="EMBL" id="RXF68245.1"/>
    </source>
</evidence>